<proteinExistence type="predicted"/>
<comment type="caution">
    <text evidence="2">The sequence shown here is derived from an EMBL/GenBank/DDBJ whole genome shotgun (WGS) entry which is preliminary data.</text>
</comment>
<evidence type="ECO:0000313" key="3">
    <source>
        <dbReference type="Proteomes" id="UP000646827"/>
    </source>
</evidence>
<dbReference type="OrthoDB" id="2255941at2759"/>
<protein>
    <submittedName>
        <fullName evidence="2">Uncharacterized protein</fullName>
    </submittedName>
</protein>
<dbReference type="Proteomes" id="UP000646827">
    <property type="component" value="Unassembled WGS sequence"/>
</dbReference>
<feature type="region of interest" description="Disordered" evidence="1">
    <location>
        <begin position="391"/>
        <end position="418"/>
    </location>
</feature>
<evidence type="ECO:0000313" key="2">
    <source>
        <dbReference type="EMBL" id="KAG2216178.1"/>
    </source>
</evidence>
<evidence type="ECO:0000256" key="1">
    <source>
        <dbReference type="SAM" id="MobiDB-lite"/>
    </source>
</evidence>
<name>A0A8H7RUP7_9FUNG</name>
<gene>
    <name evidence="2" type="ORF">INT45_005524</name>
</gene>
<accession>A0A8H7RUP7</accession>
<organism evidence="2 3">
    <name type="scientific">Circinella minor</name>
    <dbReference type="NCBI Taxonomy" id="1195481"/>
    <lineage>
        <taxon>Eukaryota</taxon>
        <taxon>Fungi</taxon>
        <taxon>Fungi incertae sedis</taxon>
        <taxon>Mucoromycota</taxon>
        <taxon>Mucoromycotina</taxon>
        <taxon>Mucoromycetes</taxon>
        <taxon>Mucorales</taxon>
        <taxon>Lichtheimiaceae</taxon>
        <taxon>Circinella</taxon>
    </lineage>
</organism>
<sequence>MSKYITFFQRKFETKPYEEEAAAEFDNEKKKYVNFSLDIGWSMHKIYGPRKQKNDQCTVIGCKNCGSVLEHVDTCPAEVRYRFVNTKCKLEQIGNHNHGPYVSNHLSEEEKDKLTERLLVNPTVTLKAAVQGINRRTGQIVDLVVDINLILGTRDRVEYELNKRREQINMPRKGEFLGEFGKIMNNYTGYFLYAQVIPGSFLLMYRSPAIKTYCRFSNLPAVTDVTYKAIEKGYYLCTTVMYIKELKKHAVIFQAVMDGLSYNYFAQHFFAFFTEYKVKFDGEDSMLYALMQSVQRISSNNNIIPYDEADKFRELVYTIRTTKDAEEFCRSCNEVVTRYKNSYKWLQWWLQPSISSMIFRHSLPQILNYIRSDERILSNYKKHAVPATYNRAPRATHKRPSKKTVNDGCPPDVTKKTY</sequence>
<keyword evidence="3" id="KW-1185">Reference proteome</keyword>
<dbReference type="AlphaFoldDB" id="A0A8H7RUP7"/>
<dbReference type="EMBL" id="JAEPRB010000444">
    <property type="protein sequence ID" value="KAG2216178.1"/>
    <property type="molecule type" value="Genomic_DNA"/>
</dbReference>
<reference evidence="2 3" key="1">
    <citation type="submission" date="2020-12" db="EMBL/GenBank/DDBJ databases">
        <title>Metabolic potential, ecology and presence of endohyphal bacteria is reflected in genomic diversity of Mucoromycotina.</title>
        <authorList>
            <person name="Muszewska A."/>
            <person name="Okrasinska A."/>
            <person name="Steczkiewicz K."/>
            <person name="Drgas O."/>
            <person name="Orlowska M."/>
            <person name="Perlinska-Lenart U."/>
            <person name="Aleksandrzak-Piekarczyk T."/>
            <person name="Szatraj K."/>
            <person name="Zielenkiewicz U."/>
            <person name="Pilsyk S."/>
            <person name="Malc E."/>
            <person name="Mieczkowski P."/>
            <person name="Kruszewska J.S."/>
            <person name="Biernat P."/>
            <person name="Pawlowska J."/>
        </authorList>
    </citation>
    <scope>NUCLEOTIDE SEQUENCE [LARGE SCALE GENOMIC DNA]</scope>
    <source>
        <strain evidence="2 3">CBS 142.35</strain>
    </source>
</reference>